<keyword evidence="1" id="KW-0812">Transmembrane</keyword>
<gene>
    <name evidence="2" type="ORF">NDDWPVAN_CDS0093</name>
</gene>
<evidence type="ECO:0000313" key="2">
    <source>
        <dbReference type="EMBL" id="XCH40219.1"/>
    </source>
</evidence>
<reference evidence="2" key="1">
    <citation type="submission" date="2024-05" db="EMBL/GenBank/DDBJ databases">
        <authorList>
            <person name="Mugo M.M."/>
            <person name="Musyoki A.M."/>
            <person name="Makumi A.M."/>
            <person name="Mutai I."/>
            <person name="Drechsel O."/>
            <person name="Kering K.K."/>
            <person name="Muturi P."/>
            <person name="Mbae C.K."/>
            <person name="Kariuki S.M."/>
        </authorList>
    </citation>
    <scope>NUCLEOTIDE SEQUENCE</scope>
</reference>
<evidence type="ECO:0000256" key="1">
    <source>
        <dbReference type="SAM" id="Phobius"/>
    </source>
</evidence>
<keyword evidence="1" id="KW-0472">Membrane</keyword>
<keyword evidence="1" id="KW-1133">Transmembrane helix</keyword>
<proteinExistence type="predicted"/>
<organism evidence="2">
    <name type="scientific">Salmonella phage vB_SEnST11_KE22</name>
    <dbReference type="NCBI Taxonomy" id="3161173"/>
    <lineage>
        <taxon>Viruses</taxon>
        <taxon>Duplodnaviria</taxon>
        <taxon>Heunggongvirae</taxon>
        <taxon>Uroviricota</taxon>
        <taxon>Caudoviricetes</taxon>
        <taxon>Vequintavirinae</taxon>
        <taxon>Seunavirus</taxon>
    </lineage>
</organism>
<dbReference type="EMBL" id="PP856721">
    <property type="protein sequence ID" value="XCH40219.1"/>
    <property type="molecule type" value="Genomic_DNA"/>
</dbReference>
<name>A0AAU8GEU8_9CAUD</name>
<accession>A0AAU8GEU8</accession>
<feature type="transmembrane region" description="Helical" evidence="1">
    <location>
        <begin position="17"/>
        <end position="39"/>
    </location>
</feature>
<feature type="transmembrane region" description="Helical" evidence="1">
    <location>
        <begin position="51"/>
        <end position="77"/>
    </location>
</feature>
<sequence>MKLRTAEEIFTNWGKCIIAATGFYLVLMYGIGAYTLFIHDGLTAAQIWDRYEYLIIFLPLCAASWLGFAAGTILWWVSEVFILDPL</sequence>
<protein>
    <submittedName>
        <fullName evidence="2">Uncharacterized protein</fullName>
    </submittedName>
</protein>